<sequence length="70" mass="7854">MPHIYETCHKEPSHVVVHRVYKLCGHPRNVGTYRHCSDDYVEPSQEFTFGSSRVNGPCPACVGPGKTRVV</sequence>
<dbReference type="Proteomes" id="UP000266188">
    <property type="component" value="Unassembled WGS sequence"/>
</dbReference>
<dbReference type="EMBL" id="MVGC01005370">
    <property type="protein sequence ID" value="RJE16418.1"/>
    <property type="molecule type" value="Genomic_DNA"/>
</dbReference>
<dbReference type="AlphaFoldDB" id="A0A3A2YZU4"/>
<dbReference type="OrthoDB" id="10268372at2759"/>
<name>A0A3A2YZU4_9EURO</name>
<keyword evidence="2" id="KW-1185">Reference proteome</keyword>
<comment type="caution">
    <text evidence="1">The sequence shown here is derived from an EMBL/GenBank/DDBJ whole genome shotgun (WGS) entry which is preliminary data.</text>
</comment>
<evidence type="ECO:0000313" key="2">
    <source>
        <dbReference type="Proteomes" id="UP000266188"/>
    </source>
</evidence>
<gene>
    <name evidence="1" type="ORF">PHISCL_11245</name>
</gene>
<feature type="non-terminal residue" evidence="1">
    <location>
        <position position="70"/>
    </location>
</feature>
<evidence type="ECO:0000313" key="1">
    <source>
        <dbReference type="EMBL" id="RJE16418.1"/>
    </source>
</evidence>
<accession>A0A3A2YZU4</accession>
<protein>
    <submittedName>
        <fullName evidence="1">Uncharacterized protein</fullName>
    </submittedName>
</protein>
<reference evidence="2" key="1">
    <citation type="submission" date="2017-02" db="EMBL/GenBank/DDBJ databases">
        <authorList>
            <person name="Tafer H."/>
            <person name="Lopandic K."/>
        </authorList>
    </citation>
    <scope>NUCLEOTIDE SEQUENCE [LARGE SCALE GENOMIC DNA]</scope>
    <source>
        <strain evidence="2">CBS 366.77</strain>
    </source>
</reference>
<organism evidence="1 2">
    <name type="scientific">Aspergillus sclerotialis</name>
    <dbReference type="NCBI Taxonomy" id="2070753"/>
    <lineage>
        <taxon>Eukaryota</taxon>
        <taxon>Fungi</taxon>
        <taxon>Dikarya</taxon>
        <taxon>Ascomycota</taxon>
        <taxon>Pezizomycotina</taxon>
        <taxon>Eurotiomycetes</taxon>
        <taxon>Eurotiomycetidae</taxon>
        <taxon>Eurotiales</taxon>
        <taxon>Aspergillaceae</taxon>
        <taxon>Aspergillus</taxon>
        <taxon>Aspergillus subgen. Polypaecilum</taxon>
    </lineage>
</organism>
<proteinExistence type="predicted"/>